<evidence type="ECO:0000313" key="1">
    <source>
        <dbReference type="EMBL" id="AFZ08364.1"/>
    </source>
</evidence>
<dbReference type="EMBL" id="CP003614">
    <property type="protein sequence ID" value="AFZ08364.1"/>
    <property type="molecule type" value="Genomic_DNA"/>
</dbReference>
<dbReference type="HOGENOM" id="CLU_3120604_0_0_3"/>
<name>K9VLE8_9CYAN</name>
<dbReference type="STRING" id="179408.Osc7112_4031"/>
<protein>
    <submittedName>
        <fullName evidence="1">Uncharacterized protein</fullName>
    </submittedName>
</protein>
<organism evidence="1 2">
    <name type="scientific">Phormidium nigroviride PCC 7112</name>
    <dbReference type="NCBI Taxonomy" id="179408"/>
    <lineage>
        <taxon>Bacteria</taxon>
        <taxon>Bacillati</taxon>
        <taxon>Cyanobacteriota</taxon>
        <taxon>Cyanophyceae</taxon>
        <taxon>Oscillatoriophycideae</taxon>
        <taxon>Oscillatoriales</taxon>
        <taxon>Oscillatoriaceae</taxon>
        <taxon>Phormidium</taxon>
    </lineage>
</organism>
<dbReference type="RefSeq" id="WP_015177611.1">
    <property type="nucleotide sequence ID" value="NC_019729.1"/>
</dbReference>
<dbReference type="Proteomes" id="UP000010478">
    <property type="component" value="Chromosome"/>
</dbReference>
<gene>
    <name evidence="1" type="ORF">Osc7112_4031</name>
</gene>
<dbReference type="AlphaFoldDB" id="K9VLE8"/>
<accession>K9VLE8</accession>
<sequence length="50" mass="5890">MLNLDPLGLAPHWVRFLLVIRDRLPLAKRSKVYCSIESRTYLDRAGFYPK</sequence>
<dbReference type="KEGG" id="oni:Osc7112_4031"/>
<keyword evidence="2" id="KW-1185">Reference proteome</keyword>
<proteinExistence type="predicted"/>
<evidence type="ECO:0000313" key="2">
    <source>
        <dbReference type="Proteomes" id="UP000010478"/>
    </source>
</evidence>
<reference evidence="1 2" key="1">
    <citation type="submission" date="2012-05" db="EMBL/GenBank/DDBJ databases">
        <title>Finished chromosome of genome of Oscillatoria sp. PCC 7112.</title>
        <authorList>
            <consortium name="US DOE Joint Genome Institute"/>
            <person name="Gugger M."/>
            <person name="Coursin T."/>
            <person name="Rippka R."/>
            <person name="Tandeau De Marsac N."/>
            <person name="Huntemann M."/>
            <person name="Wei C.-L."/>
            <person name="Han J."/>
            <person name="Detter J.C."/>
            <person name="Han C."/>
            <person name="Tapia R."/>
            <person name="Davenport K."/>
            <person name="Daligault H."/>
            <person name="Erkkila T."/>
            <person name="Gu W."/>
            <person name="Munk A.C.C."/>
            <person name="Teshima H."/>
            <person name="Xu Y."/>
            <person name="Chain P."/>
            <person name="Chen A."/>
            <person name="Krypides N."/>
            <person name="Mavromatis K."/>
            <person name="Markowitz V."/>
            <person name="Szeto E."/>
            <person name="Ivanova N."/>
            <person name="Mikhailova N."/>
            <person name="Ovchinnikova G."/>
            <person name="Pagani I."/>
            <person name="Pati A."/>
            <person name="Goodwin L."/>
            <person name="Peters L."/>
            <person name="Pitluck S."/>
            <person name="Woyke T."/>
            <person name="Kerfeld C."/>
        </authorList>
    </citation>
    <scope>NUCLEOTIDE SEQUENCE [LARGE SCALE GENOMIC DNA]</scope>
    <source>
        <strain evidence="1 2">PCC 7112</strain>
    </source>
</reference>